<sequence>MMNYNRTKFLKYRQINILTAKKYFTLRHVIFERMTFLCHFKIECLELPRRTRASCLETPSFGVLPPFVSNRRNFASIFYVDEMVSTKARSAKLRRWNFSFNNSPPILFIHLFA</sequence>
<proteinExistence type="predicted"/>
<reference evidence="1 2" key="2">
    <citation type="journal article" date="2019" name="G3 (Bethesda)">
        <title>Hybrid Assembly of the Genome of the Entomopathogenic Nematode Steinernema carpocapsae Identifies the X-Chromosome.</title>
        <authorList>
            <person name="Serra L."/>
            <person name="Macchietto M."/>
            <person name="Macias-Munoz A."/>
            <person name="McGill C.J."/>
            <person name="Rodriguez I.M."/>
            <person name="Rodriguez B."/>
            <person name="Murad R."/>
            <person name="Mortazavi A."/>
        </authorList>
    </citation>
    <scope>NUCLEOTIDE SEQUENCE [LARGE SCALE GENOMIC DNA]</scope>
    <source>
        <strain evidence="1 2">ALL</strain>
    </source>
</reference>
<evidence type="ECO:0000313" key="1">
    <source>
        <dbReference type="EMBL" id="TMS32708.1"/>
    </source>
</evidence>
<dbReference type="EMBL" id="AZBU02000001">
    <property type="protein sequence ID" value="TMS32708.1"/>
    <property type="molecule type" value="Genomic_DNA"/>
</dbReference>
<comment type="caution">
    <text evidence="1">The sequence shown here is derived from an EMBL/GenBank/DDBJ whole genome shotgun (WGS) entry which is preliminary data.</text>
</comment>
<dbReference type="AlphaFoldDB" id="A0A4U8UMK8"/>
<evidence type="ECO:0000313" key="2">
    <source>
        <dbReference type="Proteomes" id="UP000298663"/>
    </source>
</evidence>
<organism evidence="1 2">
    <name type="scientific">Steinernema carpocapsae</name>
    <name type="common">Entomopathogenic nematode</name>
    <dbReference type="NCBI Taxonomy" id="34508"/>
    <lineage>
        <taxon>Eukaryota</taxon>
        <taxon>Metazoa</taxon>
        <taxon>Ecdysozoa</taxon>
        <taxon>Nematoda</taxon>
        <taxon>Chromadorea</taxon>
        <taxon>Rhabditida</taxon>
        <taxon>Tylenchina</taxon>
        <taxon>Panagrolaimomorpha</taxon>
        <taxon>Strongyloidoidea</taxon>
        <taxon>Steinernematidae</taxon>
        <taxon>Steinernema</taxon>
    </lineage>
</organism>
<accession>A0A4U8UMK8</accession>
<keyword evidence="2" id="KW-1185">Reference proteome</keyword>
<reference evidence="1 2" key="1">
    <citation type="journal article" date="2015" name="Genome Biol.">
        <title>Comparative genomics of Steinernema reveals deeply conserved gene regulatory networks.</title>
        <authorList>
            <person name="Dillman A.R."/>
            <person name="Macchietto M."/>
            <person name="Porter C.F."/>
            <person name="Rogers A."/>
            <person name="Williams B."/>
            <person name="Antoshechkin I."/>
            <person name="Lee M.M."/>
            <person name="Goodwin Z."/>
            <person name="Lu X."/>
            <person name="Lewis E.E."/>
            <person name="Goodrich-Blair H."/>
            <person name="Stock S.P."/>
            <person name="Adams B.J."/>
            <person name="Sternberg P.W."/>
            <person name="Mortazavi A."/>
        </authorList>
    </citation>
    <scope>NUCLEOTIDE SEQUENCE [LARGE SCALE GENOMIC DNA]</scope>
    <source>
        <strain evidence="1 2">ALL</strain>
    </source>
</reference>
<protein>
    <submittedName>
        <fullName evidence="1">Uncharacterized protein</fullName>
    </submittedName>
</protein>
<name>A0A4U8UMK8_STECR</name>
<dbReference type="Proteomes" id="UP000298663">
    <property type="component" value="Unassembled WGS sequence"/>
</dbReference>
<gene>
    <name evidence="1" type="ORF">L596_000515</name>
</gene>